<keyword evidence="7 9" id="KW-0472">Membrane</keyword>
<dbReference type="PANTHER" id="PTHR31851">
    <property type="entry name" value="FE(2+)/MN(2+) TRANSPORTER PCL1"/>
    <property type="match status" value="1"/>
</dbReference>
<evidence type="ECO:0000256" key="8">
    <source>
        <dbReference type="ARBA" id="ARBA00044464"/>
    </source>
</evidence>
<keyword evidence="9" id="KW-0813">Transport</keyword>
<protein>
    <recommendedName>
        <fullName evidence="9">Vacuolar iron transporter</fullName>
    </recommendedName>
</protein>
<evidence type="ECO:0000256" key="2">
    <source>
        <dbReference type="ARBA" id="ARBA00007049"/>
    </source>
</evidence>
<comment type="subcellular location">
    <subcellularLocation>
        <location evidence="1 9">Vacuole membrane</location>
        <topology evidence="1 9">Multi-pass membrane protein</topology>
    </subcellularLocation>
</comment>
<reference evidence="10 11" key="1">
    <citation type="journal article" date="2020" name="Nat. Commun.">
        <title>Genome of Tripterygium wilfordii and identification of cytochrome P450 involved in triptolide biosynthesis.</title>
        <authorList>
            <person name="Tu L."/>
            <person name="Su P."/>
            <person name="Zhang Z."/>
            <person name="Gao L."/>
            <person name="Wang J."/>
            <person name="Hu T."/>
            <person name="Zhou J."/>
            <person name="Zhang Y."/>
            <person name="Zhao Y."/>
            <person name="Liu Y."/>
            <person name="Song Y."/>
            <person name="Tong Y."/>
            <person name="Lu Y."/>
            <person name="Yang J."/>
            <person name="Xu C."/>
            <person name="Jia M."/>
            <person name="Peters R.J."/>
            <person name="Huang L."/>
            <person name="Gao W."/>
        </authorList>
    </citation>
    <scope>NUCLEOTIDE SEQUENCE [LARGE SCALE GENOMIC DNA]</scope>
    <source>
        <strain evidence="11">cv. XIE 37</strain>
        <tissue evidence="10">Leaf</tissue>
    </source>
</reference>
<accession>A0A7J7DZM8</accession>
<dbReference type="GO" id="GO:0140315">
    <property type="term" value="F:iron ion sequestering activity"/>
    <property type="evidence" value="ECO:0007669"/>
    <property type="project" value="UniProtKB-UniRule"/>
</dbReference>
<comment type="function">
    <text evidence="9">Vacuolar Fe(2+) uptake transporter.</text>
</comment>
<dbReference type="GO" id="GO:0030026">
    <property type="term" value="P:intracellular manganese ion homeostasis"/>
    <property type="evidence" value="ECO:0007669"/>
    <property type="project" value="InterPro"/>
</dbReference>
<keyword evidence="9" id="KW-0406">Ion transport</keyword>
<dbReference type="Proteomes" id="UP000593562">
    <property type="component" value="Unassembled WGS sequence"/>
</dbReference>
<organism evidence="10 11">
    <name type="scientific">Tripterygium wilfordii</name>
    <name type="common">Thunder God vine</name>
    <dbReference type="NCBI Taxonomy" id="458696"/>
    <lineage>
        <taxon>Eukaryota</taxon>
        <taxon>Viridiplantae</taxon>
        <taxon>Streptophyta</taxon>
        <taxon>Embryophyta</taxon>
        <taxon>Tracheophyta</taxon>
        <taxon>Spermatophyta</taxon>
        <taxon>Magnoliopsida</taxon>
        <taxon>eudicotyledons</taxon>
        <taxon>Gunneridae</taxon>
        <taxon>Pentapetalae</taxon>
        <taxon>rosids</taxon>
        <taxon>fabids</taxon>
        <taxon>Celastrales</taxon>
        <taxon>Celastraceae</taxon>
        <taxon>Tripterygium</taxon>
    </lineage>
</organism>
<keyword evidence="6 9" id="KW-1133">Transmembrane helix</keyword>
<keyword evidence="5 9" id="KW-0812">Transmembrane</keyword>
<evidence type="ECO:0000256" key="1">
    <source>
        <dbReference type="ARBA" id="ARBA00004128"/>
    </source>
</evidence>
<keyword evidence="4 9" id="KW-0926">Vacuole</keyword>
<evidence type="ECO:0000313" key="11">
    <source>
        <dbReference type="Proteomes" id="UP000593562"/>
    </source>
</evidence>
<dbReference type="Pfam" id="PF01988">
    <property type="entry name" value="VIT1"/>
    <property type="match status" value="2"/>
</dbReference>
<feature type="transmembrane region" description="Helical" evidence="9">
    <location>
        <begin position="38"/>
        <end position="60"/>
    </location>
</feature>
<dbReference type="GO" id="GO:0005384">
    <property type="term" value="F:manganese ion transmembrane transporter activity"/>
    <property type="evidence" value="ECO:0007669"/>
    <property type="project" value="InterPro"/>
</dbReference>
<dbReference type="GO" id="GO:0005381">
    <property type="term" value="F:iron ion transmembrane transporter activity"/>
    <property type="evidence" value="ECO:0007669"/>
    <property type="project" value="UniProtKB-UniRule"/>
</dbReference>
<dbReference type="InterPro" id="IPR008217">
    <property type="entry name" value="Ccc1_fam"/>
</dbReference>
<feature type="transmembrane region" description="Helical" evidence="9">
    <location>
        <begin position="187"/>
        <end position="205"/>
    </location>
</feature>
<evidence type="ECO:0000256" key="6">
    <source>
        <dbReference type="ARBA" id="ARBA00022989"/>
    </source>
</evidence>
<evidence type="ECO:0000256" key="9">
    <source>
        <dbReference type="RuleBase" id="RU369115"/>
    </source>
</evidence>
<feature type="transmembrane region" description="Helical" evidence="9">
    <location>
        <begin position="157"/>
        <end position="181"/>
    </location>
</feature>
<proteinExistence type="inferred from homology"/>
<comment type="catalytic activity">
    <reaction evidence="8">
        <text>Fe(2+)(in) = Fe(2+)(out)</text>
        <dbReference type="Rhea" id="RHEA:28486"/>
        <dbReference type="ChEBI" id="CHEBI:29033"/>
    </reaction>
    <physiologicalReaction direction="left-to-right" evidence="8">
        <dbReference type="Rhea" id="RHEA:28487"/>
    </physiologicalReaction>
</comment>
<evidence type="ECO:0000256" key="7">
    <source>
        <dbReference type="ARBA" id="ARBA00023136"/>
    </source>
</evidence>
<keyword evidence="11" id="KW-1185">Reference proteome</keyword>
<dbReference type="AlphaFoldDB" id="A0A7J7DZM8"/>
<evidence type="ECO:0000313" key="10">
    <source>
        <dbReference type="EMBL" id="KAF5751753.1"/>
    </source>
</evidence>
<feature type="transmembrane region" description="Helical" evidence="9">
    <location>
        <begin position="128"/>
        <end position="150"/>
    </location>
</feature>
<dbReference type="InParanoid" id="A0A7J7DZM8"/>
<dbReference type="EMBL" id="JAAARO010000002">
    <property type="protein sequence ID" value="KAF5751753.1"/>
    <property type="molecule type" value="Genomic_DNA"/>
</dbReference>
<feature type="transmembrane region" description="Helical" evidence="9">
    <location>
        <begin position="67"/>
        <end position="91"/>
    </location>
</feature>
<sequence>MASTLSPSPKPSHIDIEGQTIDDVKVIDYAKRSQWLRAAVLGANDGLLSIAALMMGVGAVRKDSKTMILTGMAGLVAGACSMAIGEFVSVYSQYDIEVSQMKRENQYSTSDGKEEEARDDHLPNPWHAALASTLAFAAGAAVPLLGAAFIEDYVVRLVVIMVVVSLALLGFGGLAALLGGAHVVKSSLRMLVGGLLAMGITFGLTKSFGRIGI</sequence>
<comment type="caution">
    <text evidence="10">The sequence shown here is derived from an EMBL/GenBank/DDBJ whole genome shotgun (WGS) entry which is preliminary data.</text>
</comment>
<evidence type="ECO:0000256" key="5">
    <source>
        <dbReference type="ARBA" id="ARBA00022692"/>
    </source>
</evidence>
<comment type="similarity">
    <text evidence="2 9">Belongs to the CCC1 family.</text>
</comment>
<dbReference type="GO" id="GO:0005774">
    <property type="term" value="C:vacuolar membrane"/>
    <property type="evidence" value="ECO:0007669"/>
    <property type="project" value="UniProtKB-SubCell"/>
</dbReference>
<evidence type="ECO:0000256" key="4">
    <source>
        <dbReference type="ARBA" id="ARBA00022554"/>
    </source>
</evidence>
<keyword evidence="3" id="KW-0410">Iron transport</keyword>
<name>A0A7J7DZM8_TRIWF</name>
<keyword evidence="3" id="KW-0408">Iron</keyword>
<evidence type="ECO:0000256" key="3">
    <source>
        <dbReference type="ARBA" id="ARBA00022496"/>
    </source>
</evidence>
<gene>
    <name evidence="10" type="ORF">HS088_TW02G00770</name>
</gene>